<dbReference type="PANTHER" id="PTHR42892:SF1">
    <property type="entry name" value="GLUCOSAMINE-6-PHOSPHATE ISOMERASE"/>
    <property type="match status" value="1"/>
</dbReference>
<gene>
    <name evidence="3" type="ORF">SAMN04488559_101165</name>
</gene>
<dbReference type="InterPro" id="IPR004547">
    <property type="entry name" value="Glucosamine6P_isomerase"/>
</dbReference>
<dbReference type="GO" id="GO:0005975">
    <property type="term" value="P:carbohydrate metabolic process"/>
    <property type="evidence" value="ECO:0007669"/>
    <property type="project" value="InterPro"/>
</dbReference>
<accession>A0A1H9PX06</accession>
<keyword evidence="3" id="KW-0413">Isomerase</keyword>
<dbReference type="CDD" id="cd01399">
    <property type="entry name" value="GlcN6P_deaminase"/>
    <property type="match status" value="1"/>
</dbReference>
<evidence type="ECO:0000313" key="4">
    <source>
        <dbReference type="Proteomes" id="UP000198948"/>
    </source>
</evidence>
<dbReference type="GO" id="GO:0004342">
    <property type="term" value="F:glucosamine-6-phosphate deaminase activity"/>
    <property type="evidence" value="ECO:0007669"/>
    <property type="project" value="InterPro"/>
</dbReference>
<dbReference type="InterPro" id="IPR052960">
    <property type="entry name" value="GlcN6P_deaminase-like"/>
</dbReference>
<protein>
    <submittedName>
        <fullName evidence="3">6-phosphogluconolactonase/Glucosamine-6-phosphate isomerase/deaminase</fullName>
    </submittedName>
</protein>
<dbReference type="GO" id="GO:0016853">
    <property type="term" value="F:isomerase activity"/>
    <property type="evidence" value="ECO:0007669"/>
    <property type="project" value="UniProtKB-KW"/>
</dbReference>
<evidence type="ECO:0000256" key="1">
    <source>
        <dbReference type="ARBA" id="ARBA00023277"/>
    </source>
</evidence>
<dbReference type="EMBL" id="FOHA01000001">
    <property type="protein sequence ID" value="SER52143.1"/>
    <property type="molecule type" value="Genomic_DNA"/>
</dbReference>
<dbReference type="Gene3D" id="3.40.50.1360">
    <property type="match status" value="1"/>
</dbReference>
<dbReference type="STRING" id="142588.SAMN04488559_101165"/>
<dbReference type="Proteomes" id="UP000198948">
    <property type="component" value="Unassembled WGS sequence"/>
</dbReference>
<dbReference type="RefSeq" id="WP_092649319.1">
    <property type="nucleotide sequence ID" value="NZ_FOHA01000001.1"/>
</dbReference>
<evidence type="ECO:0000259" key="2">
    <source>
        <dbReference type="Pfam" id="PF01182"/>
    </source>
</evidence>
<dbReference type="Pfam" id="PF01182">
    <property type="entry name" value="Glucosamine_iso"/>
    <property type="match status" value="1"/>
</dbReference>
<name>A0A1H9PX06_9LACT</name>
<dbReference type="PANTHER" id="PTHR42892">
    <property type="entry name" value="GLUCOSAMINE-6-PHOSPHATE DEAMINASE-LIKE PROTEIN BT_0258-RELATED"/>
    <property type="match status" value="1"/>
</dbReference>
<sequence length="242" mass="27266">MKIIVGKDETEMANIAAQHVLSYMYTDKRMNLSITGGTSPRKMYEILVPQVKDKPYFSNVHFYNFDEIPYRKEDREGVTISGLREAFFTPANIPEANIHKLDQYNYQTQDERLKQDGGLDMLILGIGADGHYCGNLPGTTKFGDGTCRVENDQRLKDRILPEFDNVVEDVPEYYVTMGPRSVMAAKNLVLIATGTKKAAIIHRILTGEVDENVPATLITLHPNLTIILDEDAAAEIRKHHVI</sequence>
<dbReference type="NCBIfam" id="NF009022">
    <property type="entry name" value="PRK12358.1"/>
    <property type="match status" value="1"/>
</dbReference>
<feature type="domain" description="Glucosamine/galactosamine-6-phosphate isomerase" evidence="2">
    <location>
        <begin position="12"/>
        <end position="219"/>
    </location>
</feature>
<dbReference type="SUPFAM" id="SSF100950">
    <property type="entry name" value="NagB/RpiA/CoA transferase-like"/>
    <property type="match status" value="1"/>
</dbReference>
<organism evidence="3 4">
    <name type="scientific">Isobaculum melis</name>
    <dbReference type="NCBI Taxonomy" id="142588"/>
    <lineage>
        <taxon>Bacteria</taxon>
        <taxon>Bacillati</taxon>
        <taxon>Bacillota</taxon>
        <taxon>Bacilli</taxon>
        <taxon>Lactobacillales</taxon>
        <taxon>Carnobacteriaceae</taxon>
        <taxon>Isobaculum</taxon>
    </lineage>
</organism>
<proteinExistence type="predicted"/>
<dbReference type="GO" id="GO:0006044">
    <property type="term" value="P:N-acetylglucosamine metabolic process"/>
    <property type="evidence" value="ECO:0007669"/>
    <property type="project" value="InterPro"/>
</dbReference>
<dbReference type="OrthoDB" id="9810967at2"/>
<dbReference type="AlphaFoldDB" id="A0A1H9PX06"/>
<keyword evidence="1" id="KW-0119">Carbohydrate metabolism</keyword>
<evidence type="ECO:0000313" key="3">
    <source>
        <dbReference type="EMBL" id="SER52143.1"/>
    </source>
</evidence>
<dbReference type="InterPro" id="IPR037171">
    <property type="entry name" value="NagB/RpiA_transferase-like"/>
</dbReference>
<dbReference type="InterPro" id="IPR006148">
    <property type="entry name" value="Glc/Gal-6P_isomerase"/>
</dbReference>
<keyword evidence="4" id="KW-1185">Reference proteome</keyword>
<reference evidence="3 4" key="1">
    <citation type="submission" date="2016-10" db="EMBL/GenBank/DDBJ databases">
        <authorList>
            <person name="de Groot N.N."/>
        </authorList>
    </citation>
    <scope>NUCLEOTIDE SEQUENCE [LARGE SCALE GENOMIC DNA]</scope>
    <source>
        <strain evidence="3 4">DSM 13760</strain>
    </source>
</reference>